<dbReference type="CDD" id="cd18791">
    <property type="entry name" value="SF2_C_RHA"/>
    <property type="match status" value="1"/>
</dbReference>
<reference evidence="9 10" key="1">
    <citation type="submission" date="2020-04" db="EMBL/GenBank/DDBJ databases">
        <title>Perkinsus olseni comparative genomics.</title>
        <authorList>
            <person name="Bogema D.R."/>
        </authorList>
    </citation>
    <scope>NUCLEOTIDE SEQUENCE [LARGE SCALE GENOMIC DNA]</scope>
    <source>
        <strain evidence="9">ATCC PRA-205</strain>
    </source>
</reference>
<dbReference type="AlphaFoldDB" id="A0A7J6TSJ8"/>
<feature type="non-terminal residue" evidence="9">
    <location>
        <position position="1"/>
    </location>
</feature>
<comment type="caution">
    <text evidence="9">The sequence shown here is derived from an EMBL/GenBank/DDBJ whole genome shotgun (WGS) entry which is preliminary data.</text>
</comment>
<dbReference type="GO" id="GO:0016787">
    <property type="term" value="F:hydrolase activity"/>
    <property type="evidence" value="ECO:0007669"/>
    <property type="project" value="UniProtKB-KW"/>
</dbReference>
<evidence type="ECO:0000313" key="9">
    <source>
        <dbReference type="EMBL" id="KAF4747400.1"/>
    </source>
</evidence>
<evidence type="ECO:0000256" key="3">
    <source>
        <dbReference type="ARBA" id="ARBA00022801"/>
    </source>
</evidence>
<keyword evidence="1" id="KW-0479">Metal-binding</keyword>
<dbReference type="InterPro" id="IPR014001">
    <property type="entry name" value="Helicase_ATP-bd"/>
</dbReference>
<accession>A0A7J6TSJ8</accession>
<evidence type="ECO:0000256" key="5">
    <source>
        <dbReference type="ARBA" id="ARBA00022840"/>
    </source>
</evidence>
<dbReference type="PANTHER" id="PTHR18934:SF221">
    <property type="entry name" value="ATP-DEPENDENT RNA HELICASE DHX34-RELATED"/>
    <property type="match status" value="1"/>
</dbReference>
<organism evidence="9 10">
    <name type="scientific">Perkinsus olseni</name>
    <name type="common">Perkinsus atlanticus</name>
    <dbReference type="NCBI Taxonomy" id="32597"/>
    <lineage>
        <taxon>Eukaryota</taxon>
        <taxon>Sar</taxon>
        <taxon>Alveolata</taxon>
        <taxon>Perkinsozoa</taxon>
        <taxon>Perkinsea</taxon>
        <taxon>Perkinsida</taxon>
        <taxon>Perkinsidae</taxon>
        <taxon>Perkinsus</taxon>
    </lineage>
</organism>
<name>A0A7J6TSJ8_PEROL</name>
<dbReference type="SUPFAM" id="SSF52540">
    <property type="entry name" value="P-loop containing nucleoside triphosphate hydrolases"/>
    <property type="match status" value="1"/>
</dbReference>
<dbReference type="InterPro" id="IPR027417">
    <property type="entry name" value="P-loop_NTPase"/>
</dbReference>
<evidence type="ECO:0000256" key="1">
    <source>
        <dbReference type="ARBA" id="ARBA00022723"/>
    </source>
</evidence>
<proteinExistence type="predicted"/>
<dbReference type="PANTHER" id="PTHR18934">
    <property type="entry name" value="ATP-DEPENDENT RNA HELICASE"/>
    <property type="match status" value="1"/>
</dbReference>
<feature type="domain" description="Helicase ATP-binding" evidence="7">
    <location>
        <begin position="135"/>
        <end position="296"/>
    </location>
</feature>
<protein>
    <submittedName>
        <fullName evidence="9">DEAH (Asp-Glu-Ala-His) box polypeptide 34</fullName>
    </submittedName>
</protein>
<dbReference type="InterPro" id="IPR018527">
    <property type="entry name" value="Rubredoxin_Fe_BS"/>
</dbReference>
<dbReference type="Gene3D" id="3.40.50.300">
    <property type="entry name" value="P-loop containing nucleotide triphosphate hydrolases"/>
    <property type="match status" value="2"/>
</dbReference>
<dbReference type="InterPro" id="IPR011545">
    <property type="entry name" value="DEAD/DEAH_box_helicase_dom"/>
</dbReference>
<dbReference type="PROSITE" id="PS51194">
    <property type="entry name" value="HELICASE_CTER"/>
    <property type="match status" value="1"/>
</dbReference>
<evidence type="ECO:0000259" key="8">
    <source>
        <dbReference type="PROSITE" id="PS51194"/>
    </source>
</evidence>
<dbReference type="GO" id="GO:0004386">
    <property type="term" value="F:helicase activity"/>
    <property type="evidence" value="ECO:0007669"/>
    <property type="project" value="UniProtKB-KW"/>
</dbReference>
<feature type="region of interest" description="Disordered" evidence="6">
    <location>
        <begin position="729"/>
        <end position="751"/>
    </location>
</feature>
<dbReference type="Pfam" id="PF00271">
    <property type="entry name" value="Helicase_C"/>
    <property type="match status" value="1"/>
</dbReference>
<sequence>MMSKHYRDHDERGEVEARIRKRLFEAGSAGSRGMLAGCEEDFDAFLEMYRHRVTARRSHSDSGSHERSSFERKYTINFSIPMLQGGRHHSSRDEVFEDAIRFYSDMRLKQSNQKLRKLMSSRAALPIAKHREQILAAMESSRIVLIAGDTGCGKSTQVPQYLLEADRDASIICTQPRRLAAMSLCRRVQTEQLQAWGSRVAYQMRFDNTRTRHTRILFVTEGLLLRLLESDGELSDFNVLLLDEVHERHAPMDVILTYIPELLQRRSDLKIILMSATFDTEHFRDLFNLSESAVISVSGRSYPVTTEYIRMRGEPPPQAAANMHRSLPASRQRRKGDDGPSNAKEAVLDCGPYLALLKKIHASTPKHQSGDALVFLSGAQEIECLCNAIRDDTEVSRTWIPLPLHAQLPVEEQDKAFDIAPRGMRKCVIATNVAETSITIDGIRFVIDSGKVKEMSVDAGSSTRRLAEQWISQASADQRKGRAGRTGPGQCYRMYSEELCRHMMGYTRPEITRNFHSLVHSLLQLLALDVDVSPRDGFRFPTDIPEDTLRLARNYLCLARAATRASARSTTLRLTPTGRVLSRLPVSISVGNMLLMSMILGTTAMRVATIIAASLNFHSPFRYGEYSSDDNADLLSDSGDLFTCYNVYTAWLKRRVQSREGARRWARERGIDESKMYKAHLSYNCVKGCREEEEDQLLRVDSVTQSVGNAASSDTQKKTQVDAMALLEGRHEGDSSEVGAATTDPAADRDKQRLRSELAKLKAQQLHRGRKILDVDMITGGKEEIEKFSGVEEDSDDDVDSDDSCGGRRRFTGHQPTRKARKLRASDVGERSLRLRQLDIEFDLRLADGGSGGGERLFGIADQLPSSKMRLLAMCIGKALYPNIAYPARSNRTEGTAKDCLFTVLAGSLTADRYASIHPQSVLYPIANEISPQTECLGFSSLLLTYRPFVVHCIRLPLLSTLLFAAADVNTNSHSDALVIDQRVYITTQGSIEKLLCTAIVIRKWLEGRTDLEIAALFEAFDWGDSAVSPDPGDPDNQPSSEVRLPAALRRAQEDSRHPGEMEELQSRTLELQDMAAAVEFSWQIISEGDAGILTSSLQGERVSPWLTWGNVDDTDIDVTSGQVSDSLRVNWRCPDCGFEGRLNRKEISDHKRRLCSSIGAQGGEDVPSDTMEPGVADEANDNAKCEYCGLDLSTMNTMEILEHQRLSSGRCLMLSEKSSSHDYLMTDVDLRN</sequence>
<dbReference type="PROSITE" id="PS51192">
    <property type="entry name" value="HELICASE_ATP_BIND_1"/>
    <property type="match status" value="1"/>
</dbReference>
<dbReference type="InterPro" id="IPR001650">
    <property type="entry name" value="Helicase_C-like"/>
</dbReference>
<dbReference type="Proteomes" id="UP000574390">
    <property type="component" value="Unassembled WGS sequence"/>
</dbReference>
<gene>
    <name evidence="9" type="primary">DHX34_1</name>
    <name evidence="9" type="ORF">FOZ62_017551</name>
</gene>
<dbReference type="PROSITE" id="PS00202">
    <property type="entry name" value="RUBREDOXIN"/>
    <property type="match status" value="1"/>
</dbReference>
<dbReference type="SMART" id="SM00490">
    <property type="entry name" value="HELICc"/>
    <property type="match status" value="1"/>
</dbReference>
<keyword evidence="4" id="KW-0347">Helicase</keyword>
<feature type="region of interest" description="Disordered" evidence="6">
    <location>
        <begin position="1159"/>
        <end position="1178"/>
    </location>
</feature>
<dbReference type="GO" id="GO:0003723">
    <property type="term" value="F:RNA binding"/>
    <property type="evidence" value="ECO:0007669"/>
    <property type="project" value="TreeGrafter"/>
</dbReference>
<evidence type="ECO:0000256" key="6">
    <source>
        <dbReference type="SAM" id="MobiDB-lite"/>
    </source>
</evidence>
<keyword evidence="5" id="KW-0067">ATP-binding</keyword>
<feature type="region of interest" description="Disordered" evidence="6">
    <location>
        <begin position="789"/>
        <end position="823"/>
    </location>
</feature>
<feature type="compositionally biased region" description="Basic residues" evidence="6">
    <location>
        <begin position="807"/>
        <end position="823"/>
    </location>
</feature>
<evidence type="ECO:0000313" key="10">
    <source>
        <dbReference type="Proteomes" id="UP000574390"/>
    </source>
</evidence>
<evidence type="ECO:0000259" key="7">
    <source>
        <dbReference type="PROSITE" id="PS51192"/>
    </source>
</evidence>
<dbReference type="EMBL" id="JABANM010005559">
    <property type="protein sequence ID" value="KAF4747400.1"/>
    <property type="molecule type" value="Genomic_DNA"/>
</dbReference>
<dbReference type="Gene3D" id="1.20.120.1080">
    <property type="match status" value="1"/>
</dbReference>
<dbReference type="Pfam" id="PF00270">
    <property type="entry name" value="DEAD"/>
    <property type="match status" value="1"/>
</dbReference>
<dbReference type="GO" id="GO:0046872">
    <property type="term" value="F:metal ion binding"/>
    <property type="evidence" value="ECO:0007669"/>
    <property type="project" value="UniProtKB-KW"/>
</dbReference>
<feature type="compositionally biased region" description="Acidic residues" evidence="6">
    <location>
        <begin position="791"/>
        <end position="803"/>
    </location>
</feature>
<feature type="domain" description="Helicase C-terminal" evidence="8">
    <location>
        <begin position="356"/>
        <end position="527"/>
    </location>
</feature>
<keyword evidence="2" id="KW-0547">Nucleotide-binding</keyword>
<dbReference type="GO" id="GO:0005524">
    <property type="term" value="F:ATP binding"/>
    <property type="evidence" value="ECO:0007669"/>
    <property type="project" value="UniProtKB-KW"/>
</dbReference>
<feature type="region of interest" description="Disordered" evidence="6">
    <location>
        <begin position="314"/>
        <end position="342"/>
    </location>
</feature>
<evidence type="ECO:0000256" key="2">
    <source>
        <dbReference type="ARBA" id="ARBA00022741"/>
    </source>
</evidence>
<keyword evidence="3" id="KW-0378">Hydrolase</keyword>
<evidence type="ECO:0000256" key="4">
    <source>
        <dbReference type="ARBA" id="ARBA00022806"/>
    </source>
</evidence>
<dbReference type="SMART" id="SM00487">
    <property type="entry name" value="DEXDc"/>
    <property type="match status" value="1"/>
</dbReference>